<dbReference type="GO" id="GO:0004061">
    <property type="term" value="F:arylformamidase activity"/>
    <property type="evidence" value="ECO:0007669"/>
    <property type="project" value="InterPro"/>
</dbReference>
<dbReference type="Pfam" id="PF09791">
    <property type="entry name" value="Oxidored-like"/>
    <property type="match status" value="1"/>
</dbReference>
<comment type="caution">
    <text evidence="4">The sequence shown here is derived from an EMBL/GenBank/DDBJ whole genome shotgun (WGS) entry which is preliminary data.</text>
</comment>
<evidence type="ECO:0000256" key="2">
    <source>
        <dbReference type="SAM" id="MobiDB-lite"/>
    </source>
</evidence>
<evidence type="ECO:0000313" key="5">
    <source>
        <dbReference type="Proteomes" id="UP000308953"/>
    </source>
</evidence>
<sequence>MSFKPLPTFDELPVDKKGPFLNAWGLYGDNDQLGFLNRLTDDVVKEAAREIQSGTRTSLNWPMDAQKDIPFFGRQVFHKHVYQKPPRVVNDDVWTFNTQSSSQWDGLRHFAYQKEAKFYNGVTLDDIHSDDSTVNGIGAWSEKGIVGRGILLDYEAWRETHSHPQKDALKSGTITLSELKAVAEWEGVEIKFGDILIVRSGYMVQYNKRSRDELEALSKILPPTFLGVEQSTEVLNWIWDNFSAVAGDQPSFECWPSTQSYMLHEVLLAGWGCPIGELFDLEALSRQCEKTGRYSFFVASTQNMERSIVRHAIRLAQPPRPTSLPRSLYNRSLKPSTQHLRFRSNDTKNDDQAYPLTGYYADILGPQSTTKDLKDDLSATPKEEVQPQTRTAPEPPSPESLPKTDKEETIEKARIVFGSRLAGPGERKEEIDAASQNVAGVLVPPKPTEPDNCCMSGCVNCVWDIYREEFEEWVGKRDAAREKIQVQRKSQGMEGEGVNMPAHVASSMDDDGGGSEALWTEGSEEKEKDPFADVPVGIREFMRTEKMLKQKHAAQGSKGG</sequence>
<evidence type="ECO:0000256" key="1">
    <source>
        <dbReference type="ARBA" id="ARBA00007865"/>
    </source>
</evidence>
<feature type="domain" description="Oxidoreductase-like" evidence="3">
    <location>
        <begin position="438"/>
        <end position="481"/>
    </location>
</feature>
<dbReference type="InterPro" id="IPR007325">
    <property type="entry name" value="KFase/CYL"/>
</dbReference>
<dbReference type="PANTHER" id="PTHR34861">
    <property type="match status" value="1"/>
</dbReference>
<gene>
    <name evidence="4" type="ORF">D6D10_08160</name>
</gene>
<accession>A0A4S9EDN3</accession>
<dbReference type="InterPro" id="IPR019180">
    <property type="entry name" value="Oxidoreductase-like_N"/>
</dbReference>
<dbReference type="EMBL" id="QZAV01000265">
    <property type="protein sequence ID" value="THX32256.1"/>
    <property type="molecule type" value="Genomic_DNA"/>
</dbReference>
<comment type="similarity">
    <text evidence="1">Belongs to the Cyclase 1 superfamily.</text>
</comment>
<dbReference type="PANTHER" id="PTHR34861:SF11">
    <property type="entry name" value="CYCLASE"/>
    <property type="match status" value="1"/>
</dbReference>
<dbReference type="SUPFAM" id="SSF102198">
    <property type="entry name" value="Putative cyclase"/>
    <property type="match status" value="1"/>
</dbReference>
<protein>
    <recommendedName>
        <fullName evidence="3">Oxidoreductase-like domain-containing protein</fullName>
    </recommendedName>
</protein>
<dbReference type="InterPro" id="IPR037175">
    <property type="entry name" value="KFase_sf"/>
</dbReference>
<dbReference type="Gene3D" id="3.50.30.50">
    <property type="entry name" value="Putative cyclase"/>
    <property type="match status" value="1"/>
</dbReference>
<name>A0A4S9EDN3_AURPU</name>
<feature type="region of interest" description="Disordered" evidence="2">
    <location>
        <begin position="507"/>
        <end position="535"/>
    </location>
</feature>
<dbReference type="Pfam" id="PF04199">
    <property type="entry name" value="Cyclase"/>
    <property type="match status" value="1"/>
</dbReference>
<dbReference type="GO" id="GO:0019441">
    <property type="term" value="P:L-tryptophan catabolic process to kynurenine"/>
    <property type="evidence" value="ECO:0007669"/>
    <property type="project" value="InterPro"/>
</dbReference>
<feature type="compositionally biased region" description="Basic and acidic residues" evidence="2">
    <location>
        <begin position="371"/>
        <end position="385"/>
    </location>
</feature>
<evidence type="ECO:0000313" key="4">
    <source>
        <dbReference type="EMBL" id="THX32256.1"/>
    </source>
</evidence>
<dbReference type="AlphaFoldDB" id="A0A4S9EDN3"/>
<feature type="region of interest" description="Disordered" evidence="2">
    <location>
        <begin position="370"/>
        <end position="409"/>
    </location>
</feature>
<organism evidence="4 5">
    <name type="scientific">Aureobasidium pullulans</name>
    <name type="common">Black yeast</name>
    <name type="synonym">Pullularia pullulans</name>
    <dbReference type="NCBI Taxonomy" id="5580"/>
    <lineage>
        <taxon>Eukaryota</taxon>
        <taxon>Fungi</taxon>
        <taxon>Dikarya</taxon>
        <taxon>Ascomycota</taxon>
        <taxon>Pezizomycotina</taxon>
        <taxon>Dothideomycetes</taxon>
        <taxon>Dothideomycetidae</taxon>
        <taxon>Dothideales</taxon>
        <taxon>Saccotheciaceae</taxon>
        <taxon>Aureobasidium</taxon>
    </lineage>
</organism>
<dbReference type="Proteomes" id="UP000308953">
    <property type="component" value="Unassembled WGS sequence"/>
</dbReference>
<proteinExistence type="inferred from homology"/>
<evidence type="ECO:0000259" key="3">
    <source>
        <dbReference type="Pfam" id="PF09791"/>
    </source>
</evidence>
<reference evidence="4 5" key="1">
    <citation type="submission" date="2018-10" db="EMBL/GenBank/DDBJ databases">
        <title>Fifty Aureobasidium pullulans genomes reveal a recombining polyextremotolerant generalist.</title>
        <authorList>
            <person name="Gostincar C."/>
            <person name="Turk M."/>
            <person name="Zajc J."/>
            <person name="Gunde-Cimerman N."/>
        </authorList>
    </citation>
    <scope>NUCLEOTIDE SEQUENCE [LARGE SCALE GENOMIC DNA]</scope>
    <source>
        <strain evidence="4 5">EXF-9785</strain>
    </source>
</reference>